<dbReference type="Pfam" id="PF13379">
    <property type="entry name" value="NMT1_2"/>
    <property type="match status" value="1"/>
</dbReference>
<dbReference type="GO" id="GO:0042597">
    <property type="term" value="C:periplasmic space"/>
    <property type="evidence" value="ECO:0007669"/>
    <property type="project" value="UniProtKB-SubCell"/>
</dbReference>
<dbReference type="AlphaFoldDB" id="A0A4Q7LKF5"/>
<comment type="caution">
    <text evidence="4">The sequence shown here is derived from an EMBL/GenBank/DDBJ whole genome shotgun (WGS) entry which is preliminary data.</text>
</comment>
<reference evidence="4 5" key="1">
    <citation type="submission" date="2019-02" db="EMBL/GenBank/DDBJ databases">
        <title>Genomic Encyclopedia of Type Strains, Phase IV (KMG-IV): sequencing the most valuable type-strain genomes for metagenomic binning, comparative biology and taxonomic classification.</title>
        <authorList>
            <person name="Goeker M."/>
        </authorList>
    </citation>
    <scope>NUCLEOTIDE SEQUENCE [LARGE SCALE GENOMIC DNA]</scope>
    <source>
        <strain evidence="4 5">DSM 10617</strain>
    </source>
</reference>
<dbReference type="RefSeq" id="WP_130481895.1">
    <property type="nucleotide sequence ID" value="NZ_SGWV01000009.1"/>
</dbReference>
<evidence type="ECO:0000256" key="2">
    <source>
        <dbReference type="ARBA" id="ARBA00010742"/>
    </source>
</evidence>
<dbReference type="Proteomes" id="UP000293433">
    <property type="component" value="Unassembled WGS sequence"/>
</dbReference>
<dbReference type="EMBL" id="SGWV01000009">
    <property type="protein sequence ID" value="RZS54553.1"/>
    <property type="molecule type" value="Genomic_DNA"/>
</dbReference>
<gene>
    <name evidence="4" type="ORF">EV685_2030</name>
</gene>
<evidence type="ECO:0000313" key="5">
    <source>
        <dbReference type="Proteomes" id="UP000293433"/>
    </source>
</evidence>
<protein>
    <submittedName>
        <fullName evidence="4">NitT/TauT family transport system substrate-binding protein</fullName>
    </submittedName>
</protein>
<dbReference type="OrthoDB" id="9815602at2"/>
<organism evidence="4 5">
    <name type="scientific">Sphaerotilus mobilis</name>
    <dbReference type="NCBI Taxonomy" id="47994"/>
    <lineage>
        <taxon>Bacteria</taxon>
        <taxon>Pseudomonadati</taxon>
        <taxon>Pseudomonadota</taxon>
        <taxon>Betaproteobacteria</taxon>
        <taxon>Burkholderiales</taxon>
        <taxon>Sphaerotilaceae</taxon>
        <taxon>Sphaerotilus</taxon>
    </lineage>
</organism>
<dbReference type="PROSITE" id="PS51257">
    <property type="entry name" value="PROKAR_LIPOPROTEIN"/>
    <property type="match status" value="1"/>
</dbReference>
<dbReference type="PANTHER" id="PTHR30024">
    <property type="entry name" value="ALIPHATIC SULFONATES-BINDING PROTEIN-RELATED"/>
    <property type="match status" value="1"/>
</dbReference>
<comment type="similarity">
    <text evidence="2">Belongs to the bacterial solute-binding protein SsuA/TauA family.</text>
</comment>
<evidence type="ECO:0000256" key="3">
    <source>
        <dbReference type="ARBA" id="ARBA00022729"/>
    </source>
</evidence>
<dbReference type="Gene3D" id="3.40.190.10">
    <property type="entry name" value="Periplasmic binding protein-like II"/>
    <property type="match status" value="2"/>
</dbReference>
<dbReference type="SUPFAM" id="SSF53850">
    <property type="entry name" value="Periplasmic binding protein-like II"/>
    <property type="match status" value="1"/>
</dbReference>
<dbReference type="InterPro" id="IPR006311">
    <property type="entry name" value="TAT_signal"/>
</dbReference>
<evidence type="ECO:0000256" key="1">
    <source>
        <dbReference type="ARBA" id="ARBA00004418"/>
    </source>
</evidence>
<sequence length="341" mass="36386">MRRHPPNPAPDLGPRRRQILAGLLALGGSGVLTACSEPLPPLRVGSIVFPTYEYAFLARDLGWLDERLVRLVELPANTYSLRALAAGQLDACQLTLDEVVTARSAGIDLAVLLVLDISAGADAIYARQPIALAELRGKRIAVESGANGAVMLEGLLNAAGLAVSDIRTLPMTLDRSVEVFHSGEADLVVTAPPWSNRIEAEGGVRVFDSRALPNLIVDVLAVRRARLASHAATLRLLVSALLEARQHQVAHPEDAARRMATRLQLAPADVPAAFMGLHIPGLAENRTLMAVDGPLVQSARELLHLMQAHGLLRRTSSAGHASLPPDLFDLRFLPATLGSPT</sequence>
<comment type="subcellular location">
    <subcellularLocation>
        <location evidence="1">Periplasm</location>
    </subcellularLocation>
</comment>
<evidence type="ECO:0000313" key="4">
    <source>
        <dbReference type="EMBL" id="RZS54553.1"/>
    </source>
</evidence>
<keyword evidence="5" id="KW-1185">Reference proteome</keyword>
<dbReference type="PROSITE" id="PS51318">
    <property type="entry name" value="TAT"/>
    <property type="match status" value="1"/>
</dbReference>
<accession>A0A4Q7LKF5</accession>
<name>A0A4Q7LKF5_9BURK</name>
<dbReference type="PANTHER" id="PTHR30024:SF47">
    <property type="entry name" value="TAURINE-BINDING PERIPLASMIC PROTEIN"/>
    <property type="match status" value="1"/>
</dbReference>
<keyword evidence="3" id="KW-0732">Signal</keyword>
<proteinExistence type="inferred from homology"/>